<organism evidence="10 11">
    <name type="scientific">Dyella jejuensis</name>
    <dbReference type="NCBI Taxonomy" id="1432009"/>
    <lineage>
        <taxon>Bacteria</taxon>
        <taxon>Pseudomonadati</taxon>
        <taxon>Pseudomonadota</taxon>
        <taxon>Gammaproteobacteria</taxon>
        <taxon>Lysobacterales</taxon>
        <taxon>Rhodanobacteraceae</taxon>
        <taxon>Dyella</taxon>
    </lineage>
</organism>
<keyword evidence="3 7" id="KW-0805">Transcription regulation</keyword>
<evidence type="ECO:0000256" key="2">
    <source>
        <dbReference type="ARBA" id="ARBA00022491"/>
    </source>
</evidence>
<comment type="pathway">
    <text evidence="1 7">Amine and polyamine biosynthesis; betaine biosynthesis via choline pathway [regulation].</text>
</comment>
<dbReference type="NCBIfam" id="TIGR03384">
    <property type="entry name" value="betaine_BetI"/>
    <property type="match status" value="1"/>
</dbReference>
<dbReference type="RefSeq" id="WP_404548055.1">
    <property type="nucleotide sequence ID" value="NZ_JADIKJ010000015.1"/>
</dbReference>
<dbReference type="InterPro" id="IPR001647">
    <property type="entry name" value="HTH_TetR"/>
</dbReference>
<dbReference type="HAMAP" id="MF_00768">
    <property type="entry name" value="HTH_type_BetI"/>
    <property type="match status" value="1"/>
</dbReference>
<evidence type="ECO:0000313" key="11">
    <source>
        <dbReference type="Proteomes" id="UP001620461"/>
    </source>
</evidence>
<protein>
    <recommendedName>
        <fullName evidence="7">HTH-type transcriptional regulator BetI</fullName>
    </recommendedName>
</protein>
<feature type="DNA-binding region" description="H-T-H motif" evidence="7 8">
    <location>
        <begin position="31"/>
        <end position="50"/>
    </location>
</feature>
<evidence type="ECO:0000313" key="10">
    <source>
        <dbReference type="EMBL" id="MFK2901338.1"/>
    </source>
</evidence>
<proteinExistence type="inferred from homology"/>
<keyword evidence="5 7" id="KW-0804">Transcription</keyword>
<dbReference type="Pfam" id="PF00440">
    <property type="entry name" value="TetR_N"/>
    <property type="match status" value="1"/>
</dbReference>
<dbReference type="Proteomes" id="UP001620461">
    <property type="component" value="Unassembled WGS sequence"/>
</dbReference>
<dbReference type="InterPro" id="IPR036271">
    <property type="entry name" value="Tet_transcr_reg_TetR-rel_C_sf"/>
</dbReference>
<dbReference type="PANTHER" id="PTHR30055:SF234">
    <property type="entry name" value="HTH-TYPE TRANSCRIPTIONAL REGULATOR BETI"/>
    <property type="match status" value="1"/>
</dbReference>
<evidence type="ECO:0000256" key="3">
    <source>
        <dbReference type="ARBA" id="ARBA00023015"/>
    </source>
</evidence>
<reference evidence="10 11" key="1">
    <citation type="submission" date="2020-10" db="EMBL/GenBank/DDBJ databases">
        <title>Phylogeny of dyella-like bacteria.</title>
        <authorList>
            <person name="Fu J."/>
        </authorList>
    </citation>
    <scope>NUCLEOTIDE SEQUENCE [LARGE SCALE GENOMIC DNA]</scope>
    <source>
        <strain evidence="10 11">JP1</strain>
    </source>
</reference>
<dbReference type="PANTHER" id="PTHR30055">
    <property type="entry name" value="HTH-TYPE TRANSCRIPTIONAL REGULATOR RUTR"/>
    <property type="match status" value="1"/>
</dbReference>
<evidence type="ECO:0000256" key="7">
    <source>
        <dbReference type="HAMAP-Rule" id="MF_00768"/>
    </source>
</evidence>
<dbReference type="PROSITE" id="PS01081">
    <property type="entry name" value="HTH_TETR_1"/>
    <property type="match status" value="1"/>
</dbReference>
<dbReference type="InterPro" id="IPR050109">
    <property type="entry name" value="HTH-type_TetR-like_transc_reg"/>
</dbReference>
<keyword evidence="2 7" id="KW-0678">Repressor</keyword>
<accession>A0ABW8JJR0</accession>
<evidence type="ECO:0000256" key="6">
    <source>
        <dbReference type="ARBA" id="ARBA00024936"/>
    </source>
</evidence>
<dbReference type="SUPFAM" id="SSF48498">
    <property type="entry name" value="Tetracyclin repressor-like, C-terminal domain"/>
    <property type="match status" value="1"/>
</dbReference>
<dbReference type="PROSITE" id="PS50977">
    <property type="entry name" value="HTH_TETR_2"/>
    <property type="match status" value="1"/>
</dbReference>
<dbReference type="InterPro" id="IPR039538">
    <property type="entry name" value="BetI_C"/>
</dbReference>
<evidence type="ECO:0000256" key="4">
    <source>
        <dbReference type="ARBA" id="ARBA00023125"/>
    </source>
</evidence>
<keyword evidence="11" id="KW-1185">Reference proteome</keyword>
<dbReference type="EMBL" id="JADIKJ010000015">
    <property type="protein sequence ID" value="MFK2901338.1"/>
    <property type="molecule type" value="Genomic_DNA"/>
</dbReference>
<comment type="function">
    <text evidence="7">Repressor involved in choline regulation of the bet genes.</text>
</comment>
<dbReference type="Pfam" id="PF13977">
    <property type="entry name" value="TetR_C_6"/>
    <property type="match status" value="1"/>
</dbReference>
<evidence type="ECO:0000256" key="8">
    <source>
        <dbReference type="PROSITE-ProRule" id="PRU00335"/>
    </source>
</evidence>
<gene>
    <name evidence="7 10" type="primary">betI</name>
    <name evidence="10" type="ORF">ISP15_13430</name>
</gene>
<dbReference type="InterPro" id="IPR017757">
    <property type="entry name" value="Tscrpt_rep_BetI"/>
</dbReference>
<name>A0ABW8JJR0_9GAMM</name>
<feature type="domain" description="HTH tetR-type" evidence="9">
    <location>
        <begin position="8"/>
        <end position="68"/>
    </location>
</feature>
<comment type="caution">
    <text evidence="10">The sequence shown here is derived from an EMBL/GenBank/DDBJ whole genome shotgun (WGS) entry which is preliminary data.</text>
</comment>
<keyword evidence="4 7" id="KW-0238">DNA-binding</keyword>
<dbReference type="InterPro" id="IPR009057">
    <property type="entry name" value="Homeodomain-like_sf"/>
</dbReference>
<dbReference type="InterPro" id="IPR023772">
    <property type="entry name" value="DNA-bd_HTH_TetR-type_CS"/>
</dbReference>
<dbReference type="SUPFAM" id="SSF46689">
    <property type="entry name" value="Homeodomain-like"/>
    <property type="match status" value="1"/>
</dbReference>
<dbReference type="NCBIfam" id="NF001978">
    <property type="entry name" value="PRK00767.1"/>
    <property type="match status" value="1"/>
</dbReference>
<evidence type="ECO:0000256" key="1">
    <source>
        <dbReference type="ARBA" id="ARBA00004719"/>
    </source>
</evidence>
<evidence type="ECO:0000259" key="9">
    <source>
        <dbReference type="PROSITE" id="PS50977"/>
    </source>
</evidence>
<dbReference type="Gene3D" id="1.10.357.10">
    <property type="entry name" value="Tetracycline Repressor, domain 2"/>
    <property type="match status" value="1"/>
</dbReference>
<sequence length="196" mass="21780">MPKLGMPPIRRDQLIRATFDTIDRVGLADATIAEIAGRAGLSTGIISHYFGGKDGLLNAAMRQILRDLRNAVARRAVMAAPDPRSQLRAIVEGNFDPSQVSATAMRVWLTFWAASMHDAQLRRLQRANDRRLYSNLSHQFQRVLPPEPARTAARGLAAMIDGLWLRGSLAGGEFDVAQAQRIAYEYLDQHLPERAH</sequence>
<evidence type="ECO:0000256" key="5">
    <source>
        <dbReference type="ARBA" id="ARBA00023163"/>
    </source>
</evidence>
<comment type="function">
    <text evidence="6">Repressor involved in the biosynthesis of the osmoprotectant glycine betaine. It represses transcription of the choline transporter BetT and the genes of BetAB involved in the synthesis of glycine betaine.</text>
</comment>